<dbReference type="AlphaFoldDB" id="A0A162R435"/>
<evidence type="ECO:0000313" key="2">
    <source>
        <dbReference type="Proteomes" id="UP000076858"/>
    </source>
</evidence>
<protein>
    <submittedName>
        <fullName evidence="1">Uncharacterized protein</fullName>
    </submittedName>
</protein>
<comment type="caution">
    <text evidence="1">The sequence shown here is derived from an EMBL/GenBank/DDBJ whole genome shotgun (WGS) entry which is preliminary data.</text>
</comment>
<reference evidence="1 2" key="1">
    <citation type="submission" date="2016-03" db="EMBL/GenBank/DDBJ databases">
        <title>EvidentialGene: Evidence-directed Construction of Genes on Genomes.</title>
        <authorList>
            <person name="Gilbert D.G."/>
            <person name="Choi J.-H."/>
            <person name="Mockaitis K."/>
            <person name="Colbourne J."/>
            <person name="Pfrender M."/>
        </authorList>
    </citation>
    <scope>NUCLEOTIDE SEQUENCE [LARGE SCALE GENOMIC DNA]</scope>
    <source>
        <strain evidence="1 2">Xinb3</strain>
        <tissue evidence="1">Complete organism</tissue>
    </source>
</reference>
<sequence>MCRDIRNWNGNSFSVVVGEGEKKNVSTFHSVHLSKRNCRRLWSLAKTVKPPNPSWEKEKKHLWPASNLMPPVVFISLSASSHLFGRLGGPLSERKEGGRTSSCG</sequence>
<name>A0A162R435_9CRUS</name>
<dbReference type="EMBL" id="LRGB01000243">
    <property type="protein sequence ID" value="KZS20212.1"/>
    <property type="molecule type" value="Genomic_DNA"/>
</dbReference>
<organism evidence="1 2">
    <name type="scientific">Daphnia magna</name>
    <dbReference type="NCBI Taxonomy" id="35525"/>
    <lineage>
        <taxon>Eukaryota</taxon>
        <taxon>Metazoa</taxon>
        <taxon>Ecdysozoa</taxon>
        <taxon>Arthropoda</taxon>
        <taxon>Crustacea</taxon>
        <taxon>Branchiopoda</taxon>
        <taxon>Diplostraca</taxon>
        <taxon>Cladocera</taxon>
        <taxon>Anomopoda</taxon>
        <taxon>Daphniidae</taxon>
        <taxon>Daphnia</taxon>
    </lineage>
</organism>
<proteinExistence type="predicted"/>
<dbReference type="Proteomes" id="UP000076858">
    <property type="component" value="Unassembled WGS sequence"/>
</dbReference>
<evidence type="ECO:0000313" key="1">
    <source>
        <dbReference type="EMBL" id="KZS20212.1"/>
    </source>
</evidence>
<accession>A0A162R435</accession>
<keyword evidence="2" id="KW-1185">Reference proteome</keyword>
<gene>
    <name evidence="1" type="ORF">APZ42_013236</name>
</gene>